<protein>
    <submittedName>
        <fullName evidence="1">Uncharacterized protein</fullName>
    </submittedName>
</protein>
<reference evidence="2" key="1">
    <citation type="submission" date="2017-08" db="EMBL/GenBank/DDBJ databases">
        <title>A dynamic microbial community with high functional redundancy inhabits the cold, oxic subseafloor aquifer.</title>
        <authorList>
            <person name="Tully B.J."/>
            <person name="Wheat C.G."/>
            <person name="Glazer B.T."/>
            <person name="Huber J.A."/>
        </authorList>
    </citation>
    <scope>NUCLEOTIDE SEQUENCE [LARGE SCALE GENOMIC DNA]</scope>
</reference>
<gene>
    <name evidence="1" type="ORF">COB67_11855</name>
</gene>
<accession>A0A2A4SSI0</accession>
<organism evidence="1 2">
    <name type="scientific">SAR324 cluster bacterium</name>
    <dbReference type="NCBI Taxonomy" id="2024889"/>
    <lineage>
        <taxon>Bacteria</taxon>
        <taxon>Deltaproteobacteria</taxon>
        <taxon>SAR324 cluster</taxon>
    </lineage>
</organism>
<sequence>MSINSSAIPRGYKVWSVKNFERFEDKTVAFWTTDGDFGKGEIFIHLKRRQEYCFRNQNGRVFLLTEGQKRRLTTEGAKYRFRIPKVD</sequence>
<name>A0A2A4SSI0_9DELT</name>
<dbReference type="EMBL" id="NVSR01000126">
    <property type="protein sequence ID" value="PCI24208.1"/>
    <property type="molecule type" value="Genomic_DNA"/>
</dbReference>
<evidence type="ECO:0000313" key="1">
    <source>
        <dbReference type="EMBL" id="PCI24208.1"/>
    </source>
</evidence>
<proteinExistence type="predicted"/>
<evidence type="ECO:0000313" key="2">
    <source>
        <dbReference type="Proteomes" id="UP000218113"/>
    </source>
</evidence>
<dbReference type="AlphaFoldDB" id="A0A2A4SSI0"/>
<comment type="caution">
    <text evidence="1">The sequence shown here is derived from an EMBL/GenBank/DDBJ whole genome shotgun (WGS) entry which is preliminary data.</text>
</comment>
<dbReference type="Proteomes" id="UP000218113">
    <property type="component" value="Unassembled WGS sequence"/>
</dbReference>